<dbReference type="RefSeq" id="WP_197660033.1">
    <property type="nucleotide sequence ID" value="NZ_JAEAGR010000002.1"/>
</dbReference>
<dbReference type="Gene3D" id="3.40.50.1860">
    <property type="match status" value="2"/>
</dbReference>
<dbReference type="EMBL" id="JAEAGR010000002">
    <property type="protein sequence ID" value="MBH1939808.1"/>
    <property type="molecule type" value="Genomic_DNA"/>
</dbReference>
<name>A0A8J7H0T2_9FIRM</name>
<evidence type="ECO:0000256" key="1">
    <source>
        <dbReference type="ARBA" id="ARBA00007847"/>
    </source>
</evidence>
<evidence type="ECO:0000313" key="4">
    <source>
        <dbReference type="Proteomes" id="UP000623269"/>
    </source>
</evidence>
<protein>
    <submittedName>
        <fullName evidence="3">Amino acid racemase</fullName>
        <ecNumber evidence="3">5.1.1.-</ecNumber>
    </submittedName>
</protein>
<comment type="similarity">
    <text evidence="1">Belongs to the aspartate/glutamate racemases family.</text>
</comment>
<dbReference type="Proteomes" id="UP000623269">
    <property type="component" value="Unassembled WGS sequence"/>
</dbReference>
<keyword evidence="4" id="KW-1185">Reference proteome</keyword>
<dbReference type="PROSITE" id="PS00924">
    <property type="entry name" value="ASP_GLU_RACEMASE_2"/>
    <property type="match status" value="1"/>
</dbReference>
<comment type="caution">
    <text evidence="3">The sequence shown here is derived from an EMBL/GenBank/DDBJ whole genome shotgun (WGS) entry which is preliminary data.</text>
</comment>
<sequence length="246" mass="26989">MSGGGAVITKRLGIIGGLGPLATVYFYELVTKMTDAAVDQEHLEMIILSKPSIPDRTEYILGRSMKNPAIPIIEAGKTLVSLGVDCIAIPCITAHYFHDILANGIEVPIIHIIQETAKHLKEHGIRCAGIMATEGTIYSNIFQVELEEQGINTVIPSGEKQDYVTDLIYRNVKASRPVEMELFHQVSEELRTKGAQVIILGCTELSLIKRDYSIGAGYLDAMEVLAMNSILLCDGKLKNEYKSLIT</sequence>
<dbReference type="InterPro" id="IPR001920">
    <property type="entry name" value="Asp/Glu_race"/>
</dbReference>
<gene>
    <name evidence="3" type="ORF">I5677_02730</name>
</gene>
<dbReference type="NCBIfam" id="TIGR00035">
    <property type="entry name" value="asp_race"/>
    <property type="match status" value="1"/>
</dbReference>
<dbReference type="InterPro" id="IPR015942">
    <property type="entry name" value="Asp/Glu/hydantoin_racemase"/>
</dbReference>
<dbReference type="PANTHER" id="PTHR21198">
    <property type="entry name" value="GLUTAMATE RACEMASE"/>
    <property type="match status" value="1"/>
</dbReference>
<dbReference type="EC" id="5.1.1.-" evidence="3"/>
<accession>A0A8J7H0T2</accession>
<dbReference type="InterPro" id="IPR033134">
    <property type="entry name" value="Asp/Glu_racemase_AS_2"/>
</dbReference>
<proteinExistence type="inferred from homology"/>
<dbReference type="AlphaFoldDB" id="A0A8J7H0T2"/>
<organism evidence="3 4">
    <name type="scientific">Mobilitalea sibirica</name>
    <dbReference type="NCBI Taxonomy" id="1462919"/>
    <lineage>
        <taxon>Bacteria</taxon>
        <taxon>Bacillati</taxon>
        <taxon>Bacillota</taxon>
        <taxon>Clostridia</taxon>
        <taxon>Lachnospirales</taxon>
        <taxon>Lachnospiraceae</taxon>
        <taxon>Mobilitalea</taxon>
    </lineage>
</organism>
<dbReference type="GO" id="GO:0047661">
    <property type="term" value="F:amino-acid racemase activity"/>
    <property type="evidence" value="ECO:0007669"/>
    <property type="project" value="InterPro"/>
</dbReference>
<dbReference type="SUPFAM" id="SSF53681">
    <property type="entry name" value="Aspartate/glutamate racemase"/>
    <property type="match status" value="2"/>
</dbReference>
<reference evidence="3" key="1">
    <citation type="submission" date="2020-12" db="EMBL/GenBank/DDBJ databases">
        <title>M. sibirica DSM 26468T genome.</title>
        <authorList>
            <person name="Thieme N."/>
            <person name="Rettenmaier R."/>
            <person name="Zverlov V."/>
            <person name="Liebl W."/>
        </authorList>
    </citation>
    <scope>NUCLEOTIDE SEQUENCE</scope>
    <source>
        <strain evidence="3">DSM 26468</strain>
    </source>
</reference>
<keyword evidence="2 3" id="KW-0413">Isomerase</keyword>
<evidence type="ECO:0000313" key="3">
    <source>
        <dbReference type="EMBL" id="MBH1939808.1"/>
    </source>
</evidence>
<dbReference type="InterPro" id="IPR004380">
    <property type="entry name" value="Asp_race"/>
</dbReference>
<evidence type="ECO:0000256" key="2">
    <source>
        <dbReference type="ARBA" id="ARBA00023235"/>
    </source>
</evidence>
<dbReference type="Pfam" id="PF01177">
    <property type="entry name" value="Asp_Glu_race"/>
    <property type="match status" value="1"/>
</dbReference>
<dbReference type="PANTHER" id="PTHR21198:SF7">
    <property type="entry name" value="ASPARTATE-GLUTAMATE RACEMASE FAMILY"/>
    <property type="match status" value="1"/>
</dbReference>